<name>A0ABD1CDE4_CULPP</name>
<feature type="transmembrane region" description="Helical" evidence="8">
    <location>
        <begin position="420"/>
        <end position="447"/>
    </location>
</feature>
<dbReference type="Gene3D" id="2.80.10.50">
    <property type="match status" value="1"/>
</dbReference>
<gene>
    <name evidence="9" type="ORF">pipiens_004920</name>
</gene>
<accession>A0ABD1CDE4</accession>
<organism evidence="9 10">
    <name type="scientific">Culex pipiens pipiens</name>
    <name type="common">Northern house mosquito</name>
    <dbReference type="NCBI Taxonomy" id="38569"/>
    <lineage>
        <taxon>Eukaryota</taxon>
        <taxon>Metazoa</taxon>
        <taxon>Ecdysozoa</taxon>
        <taxon>Arthropoda</taxon>
        <taxon>Hexapoda</taxon>
        <taxon>Insecta</taxon>
        <taxon>Pterygota</taxon>
        <taxon>Neoptera</taxon>
        <taxon>Endopterygota</taxon>
        <taxon>Diptera</taxon>
        <taxon>Nematocera</taxon>
        <taxon>Culicoidea</taxon>
        <taxon>Culicidae</taxon>
        <taxon>Culicinae</taxon>
        <taxon>Culicini</taxon>
        <taxon>Culex</taxon>
        <taxon>Culex</taxon>
    </lineage>
</organism>
<dbReference type="Proteomes" id="UP001562425">
    <property type="component" value="Unassembled WGS sequence"/>
</dbReference>
<dbReference type="InterPro" id="IPR052192">
    <property type="entry name" value="Insect_Ionotropic_Sensory_Rcpt"/>
</dbReference>
<keyword evidence="3 8" id="KW-0812">Transmembrane</keyword>
<feature type="transmembrane region" description="Helical" evidence="8">
    <location>
        <begin position="175"/>
        <end position="197"/>
    </location>
</feature>
<keyword evidence="2" id="KW-1003">Cell membrane</keyword>
<dbReference type="SUPFAM" id="SSF53850">
    <property type="entry name" value="Periplasmic binding protein-like II"/>
    <property type="match status" value="1"/>
</dbReference>
<dbReference type="AlphaFoldDB" id="A0ABD1CDE4"/>
<feature type="transmembrane region" description="Helical" evidence="8">
    <location>
        <begin position="110"/>
        <end position="136"/>
    </location>
</feature>
<sequence length="1191" mass="136748">MHVYSEQFGEIRHINYQNYNFSDIQHANIKILSTTFTQSNMVDVLMMASFMGLAQSSLGFRYTINKFEGEPDLLYFISSFEQKVNAMVPYRTFRYSIYMRDSGTISRNSYTVGMFGLSYMIAMVGSILLLFLVGAIKKRIKFRFHNLSAESLTIVNALVSNGDVVSSTTGYSFRMIFLAASVLGMITWTALGAFLSAEQVLRPERKPFSNLRSLIELGTIQLCVDPKSMIYEYILETEKHPNLEKILNGENCPVHSLTMKQYVQELCQTRDRVAFVGGHNFATEYNLAGEWLKHDNFPCKVIQVVGNVYSFPRAMIYQSGFPFKKAINQFFLRLSEVGIREYIEAIATNRLKTFQQHQPHAEQWSDHVLGFNYTVNNTMQNPDLSFVPPSQGPTSYSLAPYRTFKYSIYMRDSGAISRKFYLFGIFSRSYLLVGLLIVTALFALAVFMKWFGLLHNKTPDAFMSIFNVLVSNGEVNPTKGSTPFKIVLLVFALTNMITWTALGSFLTAEQVMRPHRKPFKSLPDLIQLGMVQLCARPTSAIYRYIRETERHPNVGDTLNGNECPGTFRSRQNYADLICGIRDRIAFVDGNNFASEFYSTERSHFPCKIVQVVASIHSFPMGFVYRPGFPLKEDLNRFNGPSANSLTPYRTFKYSLYMRESSAISRKFYLIDIYSKSHFAISIAICTLLFLLLFIMKLKGLWRYVSPNAIMSIYSVIVSNGAGITASASVAFKFMLLVFSLINLIEWTAIEAFLTVEQVMRPVRKPFKSLHELIELGTIDLCVQPKSLIFRYILDTEPSVKNIMNRDECPNEFRSIQDKANKFCEMRDRIAFVDANNFATRYYSSGRSYFACKIVKVVANIYSYPIALRYRPGFPFKEDFNQFFIRISEVGVRNLLERRLVTRYEDHQQQPQSLDDRWSDVRFPEVSFQMIRKSYIMTMLLMLFAVLIDPCRWFVAYLQCGLSDIVAVLEMFFVRKLMLIFATLAMTCGHYPGNWIPSYGCLDYGCTTQEGCSRWNFQRYPCYLRCTYNRCTGPQISRRISIQETITAKPLSKCYKITNLANGKTLSAGQNFDPGNQLKFAVATNKTGEHSQDLWTMELAYGATYFLKNRHTSEYLKVNPNNKTYLIGNTPMDPTFQFKPILLDQGWSKIQLQAMCNKGYLFVRRNETLVQVTANLTQNYNESLWSVTGVYC</sequence>
<feature type="transmembrane region" description="Helical" evidence="8">
    <location>
        <begin position="733"/>
        <end position="755"/>
    </location>
</feature>
<evidence type="ECO:0000256" key="6">
    <source>
        <dbReference type="ARBA" id="ARBA00023170"/>
    </source>
</evidence>
<dbReference type="GO" id="GO:0005886">
    <property type="term" value="C:plasma membrane"/>
    <property type="evidence" value="ECO:0007669"/>
    <property type="project" value="UniProtKB-SubCell"/>
</dbReference>
<evidence type="ECO:0000256" key="1">
    <source>
        <dbReference type="ARBA" id="ARBA00004651"/>
    </source>
</evidence>
<proteinExistence type="predicted"/>
<evidence type="ECO:0000313" key="10">
    <source>
        <dbReference type="Proteomes" id="UP001562425"/>
    </source>
</evidence>
<evidence type="ECO:0000256" key="8">
    <source>
        <dbReference type="SAM" id="Phobius"/>
    </source>
</evidence>
<comment type="subcellular location">
    <subcellularLocation>
        <location evidence="1">Cell membrane</location>
        <topology evidence="1">Multi-pass membrane protein</topology>
    </subcellularLocation>
</comment>
<evidence type="ECO:0008006" key="11">
    <source>
        <dbReference type="Google" id="ProtNLM"/>
    </source>
</evidence>
<evidence type="ECO:0000256" key="5">
    <source>
        <dbReference type="ARBA" id="ARBA00023136"/>
    </source>
</evidence>
<feature type="transmembrane region" description="Helical" evidence="8">
    <location>
        <begin position="707"/>
        <end position="727"/>
    </location>
</feature>
<evidence type="ECO:0000256" key="4">
    <source>
        <dbReference type="ARBA" id="ARBA00022989"/>
    </source>
</evidence>
<dbReference type="PANTHER" id="PTHR42643">
    <property type="entry name" value="IONOTROPIC RECEPTOR 20A-RELATED"/>
    <property type="match status" value="1"/>
</dbReference>
<feature type="transmembrane region" description="Helical" evidence="8">
    <location>
        <begin position="676"/>
        <end position="695"/>
    </location>
</feature>
<dbReference type="PANTHER" id="PTHR42643:SF41">
    <property type="entry name" value="IONOTROPIC RECEPTOR 20A-RELATED"/>
    <property type="match status" value="1"/>
</dbReference>
<evidence type="ECO:0000256" key="3">
    <source>
        <dbReference type="ARBA" id="ARBA00022692"/>
    </source>
</evidence>
<keyword evidence="6" id="KW-0675">Receptor</keyword>
<keyword evidence="10" id="KW-1185">Reference proteome</keyword>
<protein>
    <recommendedName>
        <fullName evidence="11">Ionotropic receptor</fullName>
    </recommendedName>
</protein>
<evidence type="ECO:0000313" key="9">
    <source>
        <dbReference type="EMBL" id="KAL1374411.1"/>
    </source>
</evidence>
<comment type="caution">
    <text evidence="9">The sequence shown here is derived from an EMBL/GenBank/DDBJ whole genome shotgun (WGS) entry which is preliminary data.</text>
</comment>
<keyword evidence="5 8" id="KW-0472">Membrane</keyword>
<feature type="transmembrane region" description="Helical" evidence="8">
    <location>
        <begin position="486"/>
        <end position="508"/>
    </location>
</feature>
<dbReference type="EMBL" id="JBEHCU010013382">
    <property type="protein sequence ID" value="KAL1374411.1"/>
    <property type="molecule type" value="Genomic_DNA"/>
</dbReference>
<reference evidence="9 10" key="1">
    <citation type="submission" date="2024-05" db="EMBL/GenBank/DDBJ databases">
        <title>Culex pipiens pipiens assembly and annotation.</title>
        <authorList>
            <person name="Alout H."/>
            <person name="Durand T."/>
        </authorList>
    </citation>
    <scope>NUCLEOTIDE SEQUENCE [LARGE SCALE GENOMIC DNA]</scope>
    <source>
        <strain evidence="9">HA-2024</strain>
        <tissue evidence="9">Whole body</tissue>
    </source>
</reference>
<keyword evidence="4 8" id="KW-1133">Transmembrane helix</keyword>
<evidence type="ECO:0000256" key="2">
    <source>
        <dbReference type="ARBA" id="ARBA00022475"/>
    </source>
</evidence>
<keyword evidence="7" id="KW-0325">Glycoprotein</keyword>
<evidence type="ECO:0000256" key="7">
    <source>
        <dbReference type="ARBA" id="ARBA00023180"/>
    </source>
</evidence>